<keyword evidence="1" id="KW-0732">Signal</keyword>
<feature type="signal peptide" evidence="1">
    <location>
        <begin position="1"/>
        <end position="32"/>
    </location>
</feature>
<evidence type="ECO:0000313" key="3">
    <source>
        <dbReference type="Proteomes" id="UP001371456"/>
    </source>
</evidence>
<name>A0AAN8T170_SOLBU</name>
<comment type="caution">
    <text evidence="2">The sequence shown here is derived from an EMBL/GenBank/DDBJ whole genome shotgun (WGS) entry which is preliminary data.</text>
</comment>
<proteinExistence type="predicted"/>
<accession>A0AAN8T170</accession>
<dbReference type="AlphaFoldDB" id="A0AAN8T170"/>
<dbReference type="Proteomes" id="UP001371456">
    <property type="component" value="Unassembled WGS sequence"/>
</dbReference>
<reference evidence="2 3" key="1">
    <citation type="submission" date="2024-02" db="EMBL/GenBank/DDBJ databases">
        <title>de novo genome assembly of Solanum bulbocastanum strain 11H21.</title>
        <authorList>
            <person name="Hosaka A.J."/>
        </authorList>
    </citation>
    <scope>NUCLEOTIDE SEQUENCE [LARGE SCALE GENOMIC DNA]</scope>
    <source>
        <tissue evidence="2">Young leaves</tissue>
    </source>
</reference>
<keyword evidence="3" id="KW-1185">Reference proteome</keyword>
<gene>
    <name evidence="2" type="ORF">RDI58_021568</name>
</gene>
<organism evidence="2 3">
    <name type="scientific">Solanum bulbocastanum</name>
    <name type="common">Wild potato</name>
    <dbReference type="NCBI Taxonomy" id="147425"/>
    <lineage>
        <taxon>Eukaryota</taxon>
        <taxon>Viridiplantae</taxon>
        <taxon>Streptophyta</taxon>
        <taxon>Embryophyta</taxon>
        <taxon>Tracheophyta</taxon>
        <taxon>Spermatophyta</taxon>
        <taxon>Magnoliopsida</taxon>
        <taxon>eudicotyledons</taxon>
        <taxon>Gunneridae</taxon>
        <taxon>Pentapetalae</taxon>
        <taxon>asterids</taxon>
        <taxon>lamiids</taxon>
        <taxon>Solanales</taxon>
        <taxon>Solanaceae</taxon>
        <taxon>Solanoideae</taxon>
        <taxon>Solaneae</taxon>
        <taxon>Solanum</taxon>
    </lineage>
</organism>
<dbReference type="EMBL" id="JBANQN010000009">
    <property type="protein sequence ID" value="KAK6779384.1"/>
    <property type="molecule type" value="Genomic_DNA"/>
</dbReference>
<protein>
    <submittedName>
        <fullName evidence="2">Uncharacterized protein</fullName>
    </submittedName>
</protein>
<evidence type="ECO:0000256" key="1">
    <source>
        <dbReference type="SAM" id="SignalP"/>
    </source>
</evidence>
<sequence>MGKALMKFSTFVVALLLIILVADIPSSKVVQAQVQKCHHAKDWWTKEFSTENYISLYKIEKVNI</sequence>
<evidence type="ECO:0000313" key="2">
    <source>
        <dbReference type="EMBL" id="KAK6779384.1"/>
    </source>
</evidence>
<feature type="chain" id="PRO_5042922601" evidence="1">
    <location>
        <begin position="33"/>
        <end position="64"/>
    </location>
</feature>